<evidence type="ECO:0000313" key="2">
    <source>
        <dbReference type="Proteomes" id="UP000176578"/>
    </source>
</evidence>
<name>A0A1F5NKJ3_9BACT</name>
<accession>A0A1F5NKJ3</accession>
<dbReference type="Proteomes" id="UP000176578">
    <property type="component" value="Unassembled WGS sequence"/>
</dbReference>
<comment type="caution">
    <text evidence="1">The sequence shown here is derived from an EMBL/GenBank/DDBJ whole genome shotgun (WGS) entry which is preliminary data.</text>
</comment>
<evidence type="ECO:0000313" key="1">
    <source>
        <dbReference type="EMBL" id="OGE78054.1"/>
    </source>
</evidence>
<protein>
    <submittedName>
        <fullName evidence="1">Uncharacterized protein</fullName>
    </submittedName>
</protein>
<sequence length="110" mass="12413">MTLGVEVYNAMAKDWVQLPELKPGDRPGSVSQNKPDGEREVYLFECAPDNSHSTIYRSTFGADTEIAETRVITTAGLEIVKELKRGEEPYVLTLKTDISDARRIIRFTHK</sequence>
<reference evidence="1 2" key="1">
    <citation type="journal article" date="2016" name="Nat. Commun.">
        <title>Thousands of microbial genomes shed light on interconnected biogeochemical processes in an aquifer system.</title>
        <authorList>
            <person name="Anantharaman K."/>
            <person name="Brown C.T."/>
            <person name="Hug L.A."/>
            <person name="Sharon I."/>
            <person name="Castelle C.J."/>
            <person name="Probst A.J."/>
            <person name="Thomas B.C."/>
            <person name="Singh A."/>
            <person name="Wilkins M.J."/>
            <person name="Karaoz U."/>
            <person name="Brodie E.L."/>
            <person name="Williams K.H."/>
            <person name="Hubbard S.S."/>
            <person name="Banfield J.F."/>
        </authorList>
    </citation>
    <scope>NUCLEOTIDE SEQUENCE [LARGE SCALE GENOMIC DNA]</scope>
</reference>
<gene>
    <name evidence="1" type="ORF">A3J19_01080</name>
</gene>
<organism evidence="1 2">
    <name type="scientific">Candidatus Daviesbacteria bacterium RIFCSPLOWO2_02_FULL_41_8</name>
    <dbReference type="NCBI Taxonomy" id="1797798"/>
    <lineage>
        <taxon>Bacteria</taxon>
        <taxon>Candidatus Daviesiibacteriota</taxon>
    </lineage>
</organism>
<proteinExistence type="predicted"/>
<dbReference type="AlphaFoldDB" id="A0A1F5NKJ3"/>
<dbReference type="EMBL" id="MFDZ01000029">
    <property type="protein sequence ID" value="OGE78054.1"/>
    <property type="molecule type" value="Genomic_DNA"/>
</dbReference>